<dbReference type="SUPFAM" id="SSF52218">
    <property type="entry name" value="Flavoproteins"/>
    <property type="match status" value="1"/>
</dbReference>
<dbReference type="GO" id="GO:0010181">
    <property type="term" value="F:FMN binding"/>
    <property type="evidence" value="ECO:0007669"/>
    <property type="project" value="TreeGrafter"/>
</dbReference>
<dbReference type="GO" id="GO:0016491">
    <property type="term" value="F:oxidoreductase activity"/>
    <property type="evidence" value="ECO:0007669"/>
    <property type="project" value="InterPro"/>
</dbReference>
<dbReference type="RefSeq" id="WP_132595845.1">
    <property type="nucleotide sequence ID" value="NZ_SMKO01000033.1"/>
</dbReference>
<dbReference type="AlphaFoldDB" id="A0A4R4VUB7"/>
<dbReference type="PANTHER" id="PTHR30543:SF21">
    <property type="entry name" value="NAD(P)H-DEPENDENT FMN REDUCTASE LOT6"/>
    <property type="match status" value="1"/>
</dbReference>
<dbReference type="Pfam" id="PF03358">
    <property type="entry name" value="FMN_red"/>
    <property type="match status" value="1"/>
</dbReference>
<sequence>MTELDVLALSGSLRADSHNTALLHAARALDPGGFAIDIDHDLGRLPLYNQDLDTGTPPAPVTTLRARIAEADALLIATPEHNASVPAALKNAIDWASTAPEGLLRGKPVAIAGASPGPFGSVRAQLALRQILASVGAEVVVKPEVTVFHCDTRFTPDRRLTDPYTTDLLHELLDALARKARQRAGRPYTAPRSFQREGR</sequence>
<dbReference type="Gene3D" id="3.40.50.360">
    <property type="match status" value="1"/>
</dbReference>
<accession>A0A4R4VUB7</accession>
<evidence type="ECO:0000259" key="1">
    <source>
        <dbReference type="Pfam" id="PF03358"/>
    </source>
</evidence>
<proteinExistence type="predicted"/>
<protein>
    <submittedName>
        <fullName evidence="2">NAD(P)H-dependent oxidoreductase</fullName>
    </submittedName>
</protein>
<dbReference type="GO" id="GO:0005829">
    <property type="term" value="C:cytosol"/>
    <property type="evidence" value="ECO:0007669"/>
    <property type="project" value="TreeGrafter"/>
</dbReference>
<name>A0A4R4VUB7_9ACTN</name>
<dbReference type="InterPro" id="IPR029039">
    <property type="entry name" value="Flavoprotein-like_sf"/>
</dbReference>
<dbReference type="EMBL" id="SMKO01000033">
    <property type="protein sequence ID" value="TDD06294.1"/>
    <property type="molecule type" value="Genomic_DNA"/>
</dbReference>
<dbReference type="InterPro" id="IPR005025">
    <property type="entry name" value="FMN_Rdtase-like_dom"/>
</dbReference>
<evidence type="ECO:0000313" key="2">
    <source>
        <dbReference type="EMBL" id="TDD06294.1"/>
    </source>
</evidence>
<organism evidence="2 3">
    <name type="scientific">Nonomuraea deserti</name>
    <dbReference type="NCBI Taxonomy" id="1848322"/>
    <lineage>
        <taxon>Bacteria</taxon>
        <taxon>Bacillati</taxon>
        <taxon>Actinomycetota</taxon>
        <taxon>Actinomycetes</taxon>
        <taxon>Streptosporangiales</taxon>
        <taxon>Streptosporangiaceae</taxon>
        <taxon>Nonomuraea</taxon>
    </lineage>
</organism>
<feature type="domain" description="NADPH-dependent FMN reductase-like" evidence="1">
    <location>
        <begin position="5"/>
        <end position="147"/>
    </location>
</feature>
<dbReference type="Proteomes" id="UP000295258">
    <property type="component" value="Unassembled WGS sequence"/>
</dbReference>
<dbReference type="PANTHER" id="PTHR30543">
    <property type="entry name" value="CHROMATE REDUCTASE"/>
    <property type="match status" value="1"/>
</dbReference>
<comment type="caution">
    <text evidence="2">The sequence shown here is derived from an EMBL/GenBank/DDBJ whole genome shotgun (WGS) entry which is preliminary data.</text>
</comment>
<keyword evidence="3" id="KW-1185">Reference proteome</keyword>
<gene>
    <name evidence="2" type="ORF">E1292_15515</name>
</gene>
<evidence type="ECO:0000313" key="3">
    <source>
        <dbReference type="Proteomes" id="UP000295258"/>
    </source>
</evidence>
<dbReference type="InterPro" id="IPR050712">
    <property type="entry name" value="NAD(P)H-dep_reductase"/>
</dbReference>
<reference evidence="2 3" key="1">
    <citation type="submission" date="2019-03" db="EMBL/GenBank/DDBJ databases">
        <title>Draft genome sequences of novel Actinobacteria.</title>
        <authorList>
            <person name="Sahin N."/>
            <person name="Ay H."/>
            <person name="Saygin H."/>
        </authorList>
    </citation>
    <scope>NUCLEOTIDE SEQUENCE [LARGE SCALE GENOMIC DNA]</scope>
    <source>
        <strain evidence="2 3">KC310</strain>
    </source>
</reference>